<protein>
    <recommendedName>
        <fullName evidence="4">Reverse transcriptase domain-containing protein</fullName>
    </recommendedName>
</protein>
<evidence type="ECO:0000256" key="1">
    <source>
        <dbReference type="SAM" id="MobiDB-lite"/>
    </source>
</evidence>
<dbReference type="Proteomes" id="UP000233556">
    <property type="component" value="Unassembled WGS sequence"/>
</dbReference>
<reference evidence="3" key="1">
    <citation type="submission" date="2017-11" db="EMBL/GenBank/DDBJ databases">
        <authorList>
            <person name="Lima N.C."/>
            <person name="Parody-Merino A.M."/>
            <person name="Battley P.F."/>
            <person name="Fidler A.E."/>
            <person name="Prosdocimi F."/>
        </authorList>
    </citation>
    <scope>NUCLEOTIDE SEQUENCE [LARGE SCALE GENOMIC DNA]</scope>
</reference>
<feature type="region of interest" description="Disordered" evidence="1">
    <location>
        <begin position="35"/>
        <end position="55"/>
    </location>
</feature>
<dbReference type="AlphaFoldDB" id="A0A2I0UFC5"/>
<accession>A0A2I0UFC5</accession>
<reference evidence="3" key="2">
    <citation type="submission" date="2017-12" db="EMBL/GenBank/DDBJ databases">
        <title>Genome sequence of the Bar-tailed Godwit (Limosa lapponica baueri).</title>
        <authorList>
            <person name="Lima N.C.B."/>
            <person name="Parody-Merino A.M."/>
            <person name="Battley P.F."/>
            <person name="Fidler A.E."/>
            <person name="Prosdocimi F."/>
        </authorList>
    </citation>
    <scope>NUCLEOTIDE SEQUENCE [LARGE SCALE GENOMIC DNA]</scope>
</reference>
<evidence type="ECO:0000313" key="2">
    <source>
        <dbReference type="EMBL" id="PKU44739.1"/>
    </source>
</evidence>
<dbReference type="OrthoDB" id="419189at2759"/>
<proteinExistence type="predicted"/>
<sequence length="611" mass="70385">MRNLVTQEMEKSEVVNEFFASIFASKGSNHTAQIAEGKGKDLENDEPPTVGEDQAQDHLRNLKVQKSMEPDEHKYGLGREWIDSSLEEKALELLVDEKLNMTWQCGLMAQKANCIPGHFKISMANRLREVILLLYSTLLNDCFYHLSMSNALNAANKEITDPPPSTITLHRKCEHWLSEAWLFKCQSTPLELVLIHDRENRNPCIWTIFTSALDLYLGTRLPKGMIRNHSGLYKCNVVKTMAAPKKCYLHLCRHHQQKKLDRFAPWNALTEHSNREGQGSTLDLFENTLTAEEALTQLDVRNLKKPPALGNIHIQVQRQLHVSFALNAFAFRHPINLTVFFIHINIPQNGLAINLYRGVASRNREVIVPLYSELVRPHLDYCVQFWAPQYKRDIEVLQRVQRRATKLVKGLENKSYEERLKELGLFSLRKRRLRGDLITLYNYLKGHCREVGAGLFSQVISDRTRGNGFKLQQEGKGRNWENEELSTVGDQTQDHVKNLKVHKSMAPDEIHLQVLRELADEVAKSILFEKSWQSGEIPSDWKRQSCQTNLVAFYDGVTVFVNNGRATDIVYLDLCKAFDTVPRDILVSKLERRGSDGYTTWWIRNWLNGRT</sequence>
<gene>
    <name evidence="2" type="ORF">llap_4949</name>
</gene>
<keyword evidence="3" id="KW-1185">Reference proteome</keyword>
<dbReference type="EMBL" id="KZ505806">
    <property type="protein sequence ID" value="PKU44739.1"/>
    <property type="molecule type" value="Genomic_DNA"/>
</dbReference>
<dbReference type="PANTHER" id="PTHR33332">
    <property type="entry name" value="REVERSE TRANSCRIPTASE DOMAIN-CONTAINING PROTEIN"/>
    <property type="match status" value="1"/>
</dbReference>
<name>A0A2I0UFC5_LIMLA</name>
<organism evidence="2 3">
    <name type="scientific">Limosa lapponica baueri</name>
    <dbReference type="NCBI Taxonomy" id="1758121"/>
    <lineage>
        <taxon>Eukaryota</taxon>
        <taxon>Metazoa</taxon>
        <taxon>Chordata</taxon>
        <taxon>Craniata</taxon>
        <taxon>Vertebrata</taxon>
        <taxon>Euteleostomi</taxon>
        <taxon>Archelosauria</taxon>
        <taxon>Archosauria</taxon>
        <taxon>Dinosauria</taxon>
        <taxon>Saurischia</taxon>
        <taxon>Theropoda</taxon>
        <taxon>Coelurosauria</taxon>
        <taxon>Aves</taxon>
        <taxon>Neognathae</taxon>
        <taxon>Neoaves</taxon>
        <taxon>Charadriiformes</taxon>
        <taxon>Scolopacidae</taxon>
        <taxon>Limosa</taxon>
    </lineage>
</organism>
<evidence type="ECO:0008006" key="4">
    <source>
        <dbReference type="Google" id="ProtNLM"/>
    </source>
</evidence>
<evidence type="ECO:0000313" key="3">
    <source>
        <dbReference type="Proteomes" id="UP000233556"/>
    </source>
</evidence>